<dbReference type="Pfam" id="PF13715">
    <property type="entry name" value="CarbopepD_reg_2"/>
    <property type="match status" value="1"/>
</dbReference>
<evidence type="ECO:0000313" key="2">
    <source>
        <dbReference type="EMBL" id="MBD1435201.1"/>
    </source>
</evidence>
<evidence type="ECO:0000313" key="3">
    <source>
        <dbReference type="Proteomes" id="UP000602759"/>
    </source>
</evidence>
<gene>
    <name evidence="2" type="ORF">H8B06_20445</name>
</gene>
<feature type="signal peptide" evidence="1">
    <location>
        <begin position="1"/>
        <end position="24"/>
    </location>
</feature>
<dbReference type="InterPro" id="IPR008969">
    <property type="entry name" value="CarboxyPept-like_regulatory"/>
</dbReference>
<dbReference type="SUPFAM" id="SSF56935">
    <property type="entry name" value="Porins"/>
    <property type="match status" value="1"/>
</dbReference>
<evidence type="ECO:0000256" key="1">
    <source>
        <dbReference type="SAM" id="SignalP"/>
    </source>
</evidence>
<organism evidence="2 3">
    <name type="scientific">Sphingobacterium micropteri</name>
    <dbReference type="NCBI Taxonomy" id="2763501"/>
    <lineage>
        <taxon>Bacteria</taxon>
        <taxon>Pseudomonadati</taxon>
        <taxon>Bacteroidota</taxon>
        <taxon>Sphingobacteriia</taxon>
        <taxon>Sphingobacteriales</taxon>
        <taxon>Sphingobacteriaceae</taxon>
        <taxon>Sphingobacterium</taxon>
    </lineage>
</organism>
<dbReference type="Gene3D" id="2.60.40.1120">
    <property type="entry name" value="Carboxypeptidase-like, regulatory domain"/>
    <property type="match status" value="1"/>
</dbReference>
<dbReference type="EMBL" id="JACOIK010000024">
    <property type="protein sequence ID" value="MBD1435201.1"/>
    <property type="molecule type" value="Genomic_DNA"/>
</dbReference>
<accession>A0ABR7YVB5</accession>
<keyword evidence="3" id="KW-1185">Reference proteome</keyword>
<proteinExistence type="predicted"/>
<name>A0ABR7YVB5_9SPHI</name>
<reference evidence="2 3" key="1">
    <citation type="submission" date="2020-08" db="EMBL/GenBank/DDBJ databases">
        <title>Sphingobacterium sp. DN00404 isolated from aquaculture water.</title>
        <authorList>
            <person name="Zhang M."/>
        </authorList>
    </citation>
    <scope>NUCLEOTIDE SEQUENCE [LARGE SCALE GENOMIC DNA]</scope>
    <source>
        <strain evidence="2 3">DN00404</strain>
    </source>
</reference>
<keyword evidence="1" id="KW-0732">Signal</keyword>
<comment type="caution">
    <text evidence="2">The sequence shown here is derived from an EMBL/GenBank/DDBJ whole genome shotgun (WGS) entry which is preliminary data.</text>
</comment>
<feature type="chain" id="PRO_5045682238" evidence="1">
    <location>
        <begin position="25"/>
        <end position="199"/>
    </location>
</feature>
<sequence>MKLKAIIYCQMFMLLSILPNLIQAQSGIRGGLNGVVSDADGRPIAGAIIQLEPDLHQAQTDEKGSFQFKNIIAGNYTLKTSYLGYHAYSTKIKIEVGQRNTLSIELERNETSLETVEVKGKVTAVDNLLDIQRSAMPVTVISKETIALMGSRRLDEVLREQTGMAVVNDIGGGVELQLKLGDFFMLPFFLFPIASLRSA</sequence>
<dbReference type="Proteomes" id="UP000602759">
    <property type="component" value="Unassembled WGS sequence"/>
</dbReference>
<protein>
    <submittedName>
        <fullName evidence="2">Carboxypeptidase-like regulatory domain-containing protein</fullName>
    </submittedName>
</protein>
<dbReference type="RefSeq" id="WP_190996040.1">
    <property type="nucleotide sequence ID" value="NZ_JACOIK010000024.1"/>
</dbReference>
<dbReference type="SUPFAM" id="SSF49464">
    <property type="entry name" value="Carboxypeptidase regulatory domain-like"/>
    <property type="match status" value="1"/>
</dbReference>